<sequence>MGLLLDSIKLINKQTTISDLTLEHTFTKLELSSNIHGSAAGSQIQSLVHANKKH</sequence>
<keyword evidence="2" id="KW-1185">Reference proteome</keyword>
<organism evidence="1 2">
    <name type="scientific">Paenibacillus alba</name>
    <dbReference type="NCBI Taxonomy" id="1197127"/>
    <lineage>
        <taxon>Bacteria</taxon>
        <taxon>Bacillati</taxon>
        <taxon>Bacillota</taxon>
        <taxon>Bacilli</taxon>
        <taxon>Bacillales</taxon>
        <taxon>Paenibacillaceae</taxon>
        <taxon>Paenibacillus</taxon>
    </lineage>
</organism>
<gene>
    <name evidence="1" type="ORF">P4I72_29955</name>
</gene>
<dbReference type="RefSeq" id="WP_326075326.1">
    <property type="nucleotide sequence ID" value="NZ_JARLKY010000091.1"/>
</dbReference>
<dbReference type="Proteomes" id="UP001338137">
    <property type="component" value="Unassembled WGS sequence"/>
</dbReference>
<comment type="caution">
    <text evidence="1">The sequence shown here is derived from an EMBL/GenBank/DDBJ whole genome shotgun (WGS) entry which is preliminary data.</text>
</comment>
<dbReference type="EMBL" id="JARLKY010000091">
    <property type="protein sequence ID" value="MEC0231331.1"/>
    <property type="molecule type" value="Genomic_DNA"/>
</dbReference>
<proteinExistence type="predicted"/>
<accession>A0ABU6GBM1</accession>
<reference evidence="1 2" key="1">
    <citation type="submission" date="2023-03" db="EMBL/GenBank/DDBJ databases">
        <title>Bacillus Genome Sequencing.</title>
        <authorList>
            <person name="Dunlap C."/>
        </authorList>
    </citation>
    <scope>NUCLEOTIDE SEQUENCE [LARGE SCALE GENOMIC DNA]</scope>
    <source>
        <strain evidence="1 2">BD-533</strain>
    </source>
</reference>
<evidence type="ECO:0000313" key="1">
    <source>
        <dbReference type="EMBL" id="MEC0231331.1"/>
    </source>
</evidence>
<name>A0ABU6GBM1_9BACL</name>
<protein>
    <submittedName>
        <fullName evidence="1">Uncharacterized protein</fullName>
    </submittedName>
</protein>
<evidence type="ECO:0000313" key="2">
    <source>
        <dbReference type="Proteomes" id="UP001338137"/>
    </source>
</evidence>